<evidence type="ECO:0000313" key="3">
    <source>
        <dbReference type="EMBL" id="MDR7269908.1"/>
    </source>
</evidence>
<dbReference type="EMBL" id="JAVDXU010000002">
    <property type="protein sequence ID" value="MDR7269908.1"/>
    <property type="molecule type" value="Genomic_DNA"/>
</dbReference>
<feature type="region of interest" description="Disordered" evidence="1">
    <location>
        <begin position="20"/>
        <end position="96"/>
    </location>
</feature>
<evidence type="ECO:0000256" key="2">
    <source>
        <dbReference type="SAM" id="SignalP"/>
    </source>
</evidence>
<feature type="chain" id="PRO_5045135102" evidence="2">
    <location>
        <begin position="22"/>
        <end position="96"/>
    </location>
</feature>
<reference evidence="3 4" key="1">
    <citation type="submission" date="2023-07" db="EMBL/GenBank/DDBJ databases">
        <title>Sorghum-associated microbial communities from plants grown in Nebraska, USA.</title>
        <authorList>
            <person name="Schachtman D."/>
        </authorList>
    </citation>
    <scope>NUCLEOTIDE SEQUENCE [LARGE SCALE GENOMIC DNA]</scope>
    <source>
        <strain evidence="3 4">BE314</strain>
    </source>
</reference>
<accession>A0ABU1YME3</accession>
<evidence type="ECO:0000313" key="4">
    <source>
        <dbReference type="Proteomes" id="UP001180453"/>
    </source>
</evidence>
<comment type="caution">
    <text evidence="3">The sequence shown here is derived from an EMBL/GenBank/DDBJ whole genome shotgun (WGS) entry which is preliminary data.</text>
</comment>
<evidence type="ECO:0000256" key="1">
    <source>
        <dbReference type="SAM" id="MobiDB-lite"/>
    </source>
</evidence>
<protein>
    <submittedName>
        <fullName evidence="3">Uncharacterized protein</fullName>
    </submittedName>
</protein>
<organism evidence="3 4">
    <name type="scientific">Roseateles saccharophilus</name>
    <name type="common">Pseudomonas saccharophila</name>
    <dbReference type="NCBI Taxonomy" id="304"/>
    <lineage>
        <taxon>Bacteria</taxon>
        <taxon>Pseudomonadati</taxon>
        <taxon>Pseudomonadota</taxon>
        <taxon>Betaproteobacteria</taxon>
        <taxon>Burkholderiales</taxon>
        <taxon>Sphaerotilaceae</taxon>
        <taxon>Roseateles</taxon>
    </lineage>
</organism>
<feature type="signal peptide" evidence="2">
    <location>
        <begin position="1"/>
        <end position="21"/>
    </location>
</feature>
<sequence>MKTALCTLTLALVGVAMPSQAAEGSAAAKPAATTAASAPAAKTTTSKPGGAAPAAGGNGGSVSTNGSNLSTQVGPKKPKCPDPASTACPAEKVVGK</sequence>
<proteinExistence type="predicted"/>
<name>A0ABU1YME3_ROSSA</name>
<keyword evidence="4" id="KW-1185">Reference proteome</keyword>
<dbReference type="Proteomes" id="UP001180453">
    <property type="component" value="Unassembled WGS sequence"/>
</dbReference>
<feature type="compositionally biased region" description="Low complexity" evidence="1">
    <location>
        <begin position="25"/>
        <end position="68"/>
    </location>
</feature>
<keyword evidence="2" id="KW-0732">Signal</keyword>
<gene>
    <name evidence="3" type="ORF">J2X20_002566</name>
</gene>
<dbReference type="RefSeq" id="WP_310265270.1">
    <property type="nucleotide sequence ID" value="NZ_JAVDXU010000002.1"/>
</dbReference>